<sequence length="196" mass="22084">MIVMAMCRIGSARDLTFIRLPENDATVHKVRDFVLQTYSVEVGRISAGWTDIKVLVVPLGQRLPKEPRATLEDRVDELINSGKLMPQHSDVDLSEIYEGQEPNMHKKFVQVIVNVTTPGASCLSTVFKREVRLKRLVIRCQSIHGPLVADTKCVTSGIHCGGTYLRPRISKIRRNSRLFSVTEPRRSGPRVCIFSE</sequence>
<protein>
    <submittedName>
        <fullName evidence="1">Uncharacterized protein</fullName>
    </submittedName>
</protein>
<dbReference type="EMBL" id="MU276004">
    <property type="protein sequence ID" value="KAI0043789.1"/>
    <property type="molecule type" value="Genomic_DNA"/>
</dbReference>
<evidence type="ECO:0000313" key="2">
    <source>
        <dbReference type="Proteomes" id="UP000814033"/>
    </source>
</evidence>
<gene>
    <name evidence="1" type="ORF">FA95DRAFT_342653</name>
</gene>
<reference evidence="1" key="1">
    <citation type="submission" date="2021-02" db="EMBL/GenBank/DDBJ databases">
        <authorList>
            <consortium name="DOE Joint Genome Institute"/>
            <person name="Ahrendt S."/>
            <person name="Looney B.P."/>
            <person name="Miyauchi S."/>
            <person name="Morin E."/>
            <person name="Drula E."/>
            <person name="Courty P.E."/>
            <person name="Chicoki N."/>
            <person name="Fauchery L."/>
            <person name="Kohler A."/>
            <person name="Kuo A."/>
            <person name="Labutti K."/>
            <person name="Pangilinan J."/>
            <person name="Lipzen A."/>
            <person name="Riley R."/>
            <person name="Andreopoulos W."/>
            <person name="He G."/>
            <person name="Johnson J."/>
            <person name="Barry K.W."/>
            <person name="Grigoriev I.V."/>
            <person name="Nagy L."/>
            <person name="Hibbett D."/>
            <person name="Henrissat B."/>
            <person name="Matheny P.B."/>
            <person name="Labbe J."/>
            <person name="Martin F."/>
        </authorList>
    </citation>
    <scope>NUCLEOTIDE SEQUENCE</scope>
    <source>
        <strain evidence="1">FP105234-sp</strain>
    </source>
</reference>
<evidence type="ECO:0000313" key="1">
    <source>
        <dbReference type="EMBL" id="KAI0043789.1"/>
    </source>
</evidence>
<keyword evidence="2" id="KW-1185">Reference proteome</keyword>
<organism evidence="1 2">
    <name type="scientific">Auriscalpium vulgare</name>
    <dbReference type="NCBI Taxonomy" id="40419"/>
    <lineage>
        <taxon>Eukaryota</taxon>
        <taxon>Fungi</taxon>
        <taxon>Dikarya</taxon>
        <taxon>Basidiomycota</taxon>
        <taxon>Agaricomycotina</taxon>
        <taxon>Agaricomycetes</taxon>
        <taxon>Russulales</taxon>
        <taxon>Auriscalpiaceae</taxon>
        <taxon>Auriscalpium</taxon>
    </lineage>
</organism>
<name>A0ACB8RI01_9AGAM</name>
<reference evidence="1" key="2">
    <citation type="journal article" date="2022" name="New Phytol.">
        <title>Evolutionary transition to the ectomycorrhizal habit in the genomes of a hyperdiverse lineage of mushroom-forming fungi.</title>
        <authorList>
            <person name="Looney B."/>
            <person name="Miyauchi S."/>
            <person name="Morin E."/>
            <person name="Drula E."/>
            <person name="Courty P.E."/>
            <person name="Kohler A."/>
            <person name="Kuo A."/>
            <person name="LaButti K."/>
            <person name="Pangilinan J."/>
            <person name="Lipzen A."/>
            <person name="Riley R."/>
            <person name="Andreopoulos W."/>
            <person name="He G."/>
            <person name="Johnson J."/>
            <person name="Nolan M."/>
            <person name="Tritt A."/>
            <person name="Barry K.W."/>
            <person name="Grigoriev I.V."/>
            <person name="Nagy L.G."/>
            <person name="Hibbett D."/>
            <person name="Henrissat B."/>
            <person name="Matheny P.B."/>
            <person name="Labbe J."/>
            <person name="Martin F.M."/>
        </authorList>
    </citation>
    <scope>NUCLEOTIDE SEQUENCE</scope>
    <source>
        <strain evidence="1">FP105234-sp</strain>
    </source>
</reference>
<accession>A0ACB8RI01</accession>
<proteinExistence type="predicted"/>
<comment type="caution">
    <text evidence="1">The sequence shown here is derived from an EMBL/GenBank/DDBJ whole genome shotgun (WGS) entry which is preliminary data.</text>
</comment>
<dbReference type="Proteomes" id="UP000814033">
    <property type="component" value="Unassembled WGS sequence"/>
</dbReference>